<name>A0A6L2K380_TANCI</name>
<evidence type="ECO:0000256" key="1">
    <source>
        <dbReference type="SAM" id="MobiDB-lite"/>
    </source>
</evidence>
<feature type="region of interest" description="Disordered" evidence="1">
    <location>
        <begin position="564"/>
        <end position="593"/>
    </location>
</feature>
<feature type="compositionally biased region" description="Basic residues" evidence="1">
    <location>
        <begin position="33"/>
        <end position="44"/>
    </location>
</feature>
<protein>
    <submittedName>
        <fullName evidence="2">Uncharacterized protein</fullName>
    </submittedName>
</protein>
<feature type="compositionally biased region" description="Polar residues" evidence="1">
    <location>
        <begin position="288"/>
        <end position="300"/>
    </location>
</feature>
<feature type="region of interest" description="Disordered" evidence="1">
    <location>
        <begin position="288"/>
        <end position="365"/>
    </location>
</feature>
<feature type="region of interest" description="Disordered" evidence="1">
    <location>
        <begin position="1"/>
        <end position="52"/>
    </location>
</feature>
<dbReference type="AlphaFoldDB" id="A0A6L2K380"/>
<evidence type="ECO:0000313" key="2">
    <source>
        <dbReference type="EMBL" id="GEU43242.1"/>
    </source>
</evidence>
<sequence length="593" mass="66910">MGHGSAHGSAHCSAPVNDDEEDDSHVEEVSPVKPKKPSRHTARAKKNDPNEPLKEWTMEEEIVLCQAWCDVSENNVVGYRYGVSVEMDTTYRAVCLECGQRLAIFTLCCKVYTWIRHTTYSSKLGNGLLVRQVLDTAYKSRIIQRICYQFEYLRELWYSTKVDVATNTITFTLSCSTKPLSFDLGDFLTIIGLKYSENYEASPPKKTVRAGLATLGRVDKKNPQLTSSELINLSPLRIRYFSPIWKVLMHHIVKCLGVARLSSTEPGKTLLLSSREVNTCSTIDKSLSRINMQSATQSKAPTDKRSKKKKIPSSFEPKTSTFVRRSKPKKTVAETQRAEEPMATTDTTKGLDASESTEEEHETKVDENIEDLLATDSGICSLGNVDLDQVMKEQKDDDAEITFMGTVTNDQIMEEAKSDVESMPDDETLSISRDDDEEYDDFDNDFLVDDKVKNVRQGNHFSVKQRVRNVINDEMPAMLKTLVLKPLNKEFNAMNKLDFDRFMALDQSIHKFIYKNIRDKFDEVAGLLWHLTKKLDKTLDDMNELVGLVSHVVNLMDATTPLANATAEGEKESQSQPDNIINDTQIPEVPALA</sequence>
<feature type="compositionally biased region" description="Polar residues" evidence="1">
    <location>
        <begin position="574"/>
        <end position="585"/>
    </location>
</feature>
<organism evidence="2">
    <name type="scientific">Tanacetum cinerariifolium</name>
    <name type="common">Dalmatian daisy</name>
    <name type="synonym">Chrysanthemum cinerariifolium</name>
    <dbReference type="NCBI Taxonomy" id="118510"/>
    <lineage>
        <taxon>Eukaryota</taxon>
        <taxon>Viridiplantae</taxon>
        <taxon>Streptophyta</taxon>
        <taxon>Embryophyta</taxon>
        <taxon>Tracheophyta</taxon>
        <taxon>Spermatophyta</taxon>
        <taxon>Magnoliopsida</taxon>
        <taxon>eudicotyledons</taxon>
        <taxon>Gunneridae</taxon>
        <taxon>Pentapetalae</taxon>
        <taxon>asterids</taxon>
        <taxon>campanulids</taxon>
        <taxon>Asterales</taxon>
        <taxon>Asteraceae</taxon>
        <taxon>Asteroideae</taxon>
        <taxon>Anthemideae</taxon>
        <taxon>Anthemidinae</taxon>
        <taxon>Tanacetum</taxon>
    </lineage>
</organism>
<dbReference type="EMBL" id="BKCJ010001681">
    <property type="protein sequence ID" value="GEU43242.1"/>
    <property type="molecule type" value="Genomic_DNA"/>
</dbReference>
<gene>
    <name evidence="2" type="ORF">Tci_015220</name>
</gene>
<comment type="caution">
    <text evidence="2">The sequence shown here is derived from an EMBL/GenBank/DDBJ whole genome shotgun (WGS) entry which is preliminary data.</text>
</comment>
<accession>A0A6L2K380</accession>
<proteinExistence type="predicted"/>
<reference evidence="2" key="1">
    <citation type="journal article" date="2019" name="Sci. Rep.">
        <title>Draft genome of Tanacetum cinerariifolium, the natural source of mosquito coil.</title>
        <authorList>
            <person name="Yamashiro T."/>
            <person name="Shiraishi A."/>
            <person name="Satake H."/>
            <person name="Nakayama K."/>
        </authorList>
    </citation>
    <scope>NUCLEOTIDE SEQUENCE</scope>
</reference>